<keyword evidence="4" id="KW-0735">Signal-anchor</keyword>
<dbReference type="GO" id="GO:0016020">
    <property type="term" value="C:membrane"/>
    <property type="evidence" value="ECO:0007669"/>
    <property type="project" value="UniProtKB-SubCell"/>
</dbReference>
<dbReference type="GO" id="GO:0016413">
    <property type="term" value="F:O-acetyltransferase activity"/>
    <property type="evidence" value="ECO:0007669"/>
    <property type="project" value="InterPro"/>
</dbReference>
<keyword evidence="3 7" id="KW-0812">Transmembrane</keyword>
<dbReference type="Proteomes" id="UP000325315">
    <property type="component" value="Unassembled WGS sequence"/>
</dbReference>
<evidence type="ECO:0000256" key="7">
    <source>
        <dbReference type="SAM" id="Phobius"/>
    </source>
</evidence>
<dbReference type="InterPro" id="IPR029962">
    <property type="entry name" value="TBL"/>
</dbReference>
<dbReference type="GO" id="GO:0005794">
    <property type="term" value="C:Golgi apparatus"/>
    <property type="evidence" value="ECO:0007669"/>
    <property type="project" value="TreeGrafter"/>
</dbReference>
<keyword evidence="11" id="KW-1185">Reference proteome</keyword>
<dbReference type="OrthoDB" id="630188at2759"/>
<protein>
    <submittedName>
        <fullName evidence="10">Protein trichome birefringence-like 41</fullName>
    </submittedName>
</protein>
<sequence length="739" mass="83598">MGNRHGYQVSFCSIAFALIFLVSWLDQVELSEVDGGCDFFKGSWIEDDTYPLYNTSNCPSISKGFDCQSNGRPDQFYLRYTWKPTACSLPRFNGEDFLRKMKGKKVLFIGDSISLNMWQSLLCMVHASVPLSKYTLMSKGNHSIFALPEYEISLEYSRNVYLVDLVKEKIGTVLKLDSIENGDYSWKGYDVLIFNTWHWWLHTTKGQNQPWDFIEWSGKILKDMDRLEAFKVGLTTWSKWVDSNVDPCTTEVFFQGISPTHYDGRQWNGSISATCKGETTPLNGTTYPGGLPPAVDVVKQVLKNMSKGVTLLDITTLSLLRKDGHPSVYVGKEGNDCSHWCLAGVPDSWNEILYALLTNAQGGTLLINCAVKGTLTFTQPIFSHSTVAYVKTWVPPGQHNSFNMGYEVKRNEVKSCDFFQGSWVFDDSFNPLYDSSSCPFIGGGFDCQKNGRPDRNYLKYRWQPNDCALPRFNGIDFLEKYKNKKILFVGDSLSNNMWRSLICMLHSAIPNPNYTFASRGLLSTFSLPDYGVSVNWLKNGFLVDMAYEKIGKVLKLDSISTGHLWLGADILIFNSYHWWTHSGRFQSWDYFQYGNKTVKDMDHMEAYKIAMTTWANWVDTNIDPSKTRVLFQGVAAVHFNAKEWGEPSDKGCIKQTEPLKGSTYPGLPVPGEAILKTVLSKMTKPAYLLDITLLTQLRKDGHPSIYAGAGPKFIDCSHWCLAGVPDTWNQLLYAALVQS</sequence>
<gene>
    <name evidence="10" type="ORF">EPI10_002770</name>
</gene>
<evidence type="ECO:0000259" key="9">
    <source>
        <dbReference type="Pfam" id="PF14416"/>
    </source>
</evidence>
<evidence type="ECO:0000256" key="3">
    <source>
        <dbReference type="ARBA" id="ARBA00022692"/>
    </source>
</evidence>
<evidence type="ECO:0000256" key="1">
    <source>
        <dbReference type="ARBA" id="ARBA00004167"/>
    </source>
</evidence>
<dbReference type="InterPro" id="IPR026057">
    <property type="entry name" value="TBL_C"/>
</dbReference>
<feature type="domain" description="Trichome birefringence-like C-terminal" evidence="8">
    <location>
        <begin position="469"/>
        <end position="734"/>
    </location>
</feature>
<dbReference type="PANTHER" id="PTHR32285:SF245">
    <property type="entry name" value="PROTEIN TRICHOME BIREFRINGENCE-LIKE 41"/>
    <property type="match status" value="1"/>
</dbReference>
<dbReference type="AlphaFoldDB" id="A0A5B6VFK7"/>
<evidence type="ECO:0000256" key="4">
    <source>
        <dbReference type="ARBA" id="ARBA00022968"/>
    </source>
</evidence>
<keyword evidence="6 7" id="KW-0472">Membrane</keyword>
<dbReference type="Pfam" id="PF13839">
    <property type="entry name" value="PC-Esterase"/>
    <property type="match status" value="2"/>
</dbReference>
<organism evidence="10 11">
    <name type="scientific">Gossypium australe</name>
    <dbReference type="NCBI Taxonomy" id="47621"/>
    <lineage>
        <taxon>Eukaryota</taxon>
        <taxon>Viridiplantae</taxon>
        <taxon>Streptophyta</taxon>
        <taxon>Embryophyta</taxon>
        <taxon>Tracheophyta</taxon>
        <taxon>Spermatophyta</taxon>
        <taxon>Magnoliopsida</taxon>
        <taxon>eudicotyledons</taxon>
        <taxon>Gunneridae</taxon>
        <taxon>Pentapetalae</taxon>
        <taxon>rosids</taxon>
        <taxon>malvids</taxon>
        <taxon>Malvales</taxon>
        <taxon>Malvaceae</taxon>
        <taxon>Malvoideae</taxon>
        <taxon>Gossypium</taxon>
    </lineage>
</organism>
<feature type="transmembrane region" description="Helical" evidence="7">
    <location>
        <begin position="7"/>
        <end position="25"/>
    </location>
</feature>
<feature type="domain" description="Trichome birefringence-like C-terminal" evidence="8">
    <location>
        <begin position="89"/>
        <end position="355"/>
    </location>
</feature>
<dbReference type="EMBL" id="SMMG02000007">
    <property type="protein sequence ID" value="KAA3467787.1"/>
    <property type="molecule type" value="Genomic_DNA"/>
</dbReference>
<feature type="domain" description="Trichome birefringence-like N-terminal" evidence="9">
    <location>
        <begin position="36"/>
        <end position="88"/>
    </location>
</feature>
<comment type="similarity">
    <text evidence="2">Belongs to the PC-esterase family. TBL subfamily.</text>
</comment>
<name>A0A5B6VFK7_9ROSI</name>
<proteinExistence type="inferred from homology"/>
<comment type="subcellular location">
    <subcellularLocation>
        <location evidence="1">Membrane</location>
        <topology evidence="1">Single-pass membrane protein</topology>
    </subcellularLocation>
</comment>
<accession>A0A5B6VFK7</accession>
<evidence type="ECO:0000259" key="8">
    <source>
        <dbReference type="Pfam" id="PF13839"/>
    </source>
</evidence>
<comment type="caution">
    <text evidence="10">The sequence shown here is derived from an EMBL/GenBank/DDBJ whole genome shotgun (WGS) entry which is preliminary data.</text>
</comment>
<evidence type="ECO:0000256" key="6">
    <source>
        <dbReference type="ARBA" id="ARBA00023136"/>
    </source>
</evidence>
<evidence type="ECO:0000256" key="2">
    <source>
        <dbReference type="ARBA" id="ARBA00007727"/>
    </source>
</evidence>
<dbReference type="InterPro" id="IPR025846">
    <property type="entry name" value="TBL_N"/>
</dbReference>
<evidence type="ECO:0000313" key="10">
    <source>
        <dbReference type="EMBL" id="KAA3467787.1"/>
    </source>
</evidence>
<dbReference type="PANTHER" id="PTHR32285">
    <property type="entry name" value="PROTEIN TRICHOME BIREFRINGENCE-LIKE 9-RELATED"/>
    <property type="match status" value="1"/>
</dbReference>
<feature type="domain" description="Trichome birefringence-like N-terminal" evidence="9">
    <location>
        <begin position="414"/>
        <end position="467"/>
    </location>
</feature>
<reference evidence="11" key="1">
    <citation type="journal article" date="2019" name="Plant Biotechnol. J.">
        <title>Genome sequencing of the Australian wild diploid species Gossypium australe highlights disease resistance and delayed gland morphogenesis.</title>
        <authorList>
            <person name="Cai Y."/>
            <person name="Cai X."/>
            <person name="Wang Q."/>
            <person name="Wang P."/>
            <person name="Zhang Y."/>
            <person name="Cai C."/>
            <person name="Xu Y."/>
            <person name="Wang K."/>
            <person name="Zhou Z."/>
            <person name="Wang C."/>
            <person name="Geng S."/>
            <person name="Li B."/>
            <person name="Dong Q."/>
            <person name="Hou Y."/>
            <person name="Wang H."/>
            <person name="Ai P."/>
            <person name="Liu Z."/>
            <person name="Yi F."/>
            <person name="Sun M."/>
            <person name="An G."/>
            <person name="Cheng J."/>
            <person name="Zhang Y."/>
            <person name="Shi Q."/>
            <person name="Xie Y."/>
            <person name="Shi X."/>
            <person name="Chang Y."/>
            <person name="Huang F."/>
            <person name="Chen Y."/>
            <person name="Hong S."/>
            <person name="Mi L."/>
            <person name="Sun Q."/>
            <person name="Zhang L."/>
            <person name="Zhou B."/>
            <person name="Peng R."/>
            <person name="Zhang X."/>
            <person name="Liu F."/>
        </authorList>
    </citation>
    <scope>NUCLEOTIDE SEQUENCE [LARGE SCALE GENOMIC DNA]</scope>
    <source>
        <strain evidence="11">cv. PA1801</strain>
    </source>
</reference>
<evidence type="ECO:0000313" key="11">
    <source>
        <dbReference type="Proteomes" id="UP000325315"/>
    </source>
</evidence>
<keyword evidence="5 7" id="KW-1133">Transmembrane helix</keyword>
<evidence type="ECO:0000256" key="5">
    <source>
        <dbReference type="ARBA" id="ARBA00022989"/>
    </source>
</evidence>
<dbReference type="Pfam" id="PF14416">
    <property type="entry name" value="PMR5N"/>
    <property type="match status" value="2"/>
</dbReference>